<dbReference type="InterPro" id="IPR027304">
    <property type="entry name" value="Trigger_fact/SurA_dom_sf"/>
</dbReference>
<dbReference type="RefSeq" id="WP_114607303.1">
    <property type="nucleotide sequence ID" value="NZ_JABVZQ010000018.1"/>
</dbReference>
<keyword evidence="4" id="KW-0812">Transmembrane</keyword>
<dbReference type="SUPFAM" id="SSF54534">
    <property type="entry name" value="FKBP-like"/>
    <property type="match status" value="1"/>
</dbReference>
<name>A0ABR9XRT9_9CHLB</name>
<dbReference type="Proteomes" id="UP000619838">
    <property type="component" value="Unassembled WGS sequence"/>
</dbReference>
<evidence type="ECO:0000256" key="5">
    <source>
        <dbReference type="ARBA" id="ARBA00022989"/>
    </source>
</evidence>
<keyword evidence="5" id="KW-1133">Transmembrane helix</keyword>
<dbReference type="PANTHER" id="PTHR47529">
    <property type="entry name" value="PEPTIDYL-PROLYL CIS-TRANS ISOMERASE D"/>
    <property type="match status" value="1"/>
</dbReference>
<gene>
    <name evidence="13" type="ORF">INT08_06125</name>
</gene>
<evidence type="ECO:0000256" key="6">
    <source>
        <dbReference type="ARBA" id="ARBA00023136"/>
    </source>
</evidence>
<proteinExistence type="inferred from homology"/>
<dbReference type="InterPro" id="IPR000297">
    <property type="entry name" value="PPIase_PpiC"/>
</dbReference>
<dbReference type="EMBL" id="JADGII010000008">
    <property type="protein sequence ID" value="MBF0636751.1"/>
    <property type="molecule type" value="Genomic_DNA"/>
</dbReference>
<feature type="domain" description="PpiC" evidence="12">
    <location>
        <begin position="340"/>
        <end position="441"/>
    </location>
</feature>
<comment type="similarity">
    <text evidence="8">Belongs to the PpiD chaperone family.</text>
</comment>
<dbReference type="SUPFAM" id="SSF109998">
    <property type="entry name" value="Triger factor/SurA peptide-binding domain-like"/>
    <property type="match status" value="1"/>
</dbReference>
<evidence type="ECO:0000256" key="1">
    <source>
        <dbReference type="ARBA" id="ARBA00004382"/>
    </source>
</evidence>
<organism evidence="13 14">
    <name type="scientific">Prosthecochloris ethylica</name>
    <dbReference type="NCBI Taxonomy" id="2743976"/>
    <lineage>
        <taxon>Bacteria</taxon>
        <taxon>Pseudomonadati</taxon>
        <taxon>Chlorobiota</taxon>
        <taxon>Chlorobiia</taxon>
        <taxon>Chlorobiales</taxon>
        <taxon>Chlorobiaceae</taxon>
        <taxon>Prosthecochloris</taxon>
    </lineage>
</organism>
<keyword evidence="11" id="KW-0697">Rotamase</keyword>
<dbReference type="Gene3D" id="3.10.50.40">
    <property type="match status" value="1"/>
</dbReference>
<dbReference type="GO" id="GO:0016853">
    <property type="term" value="F:isomerase activity"/>
    <property type="evidence" value="ECO:0007669"/>
    <property type="project" value="UniProtKB-KW"/>
</dbReference>
<dbReference type="Pfam" id="PF13623">
    <property type="entry name" value="SurA_N_2"/>
    <property type="match status" value="1"/>
</dbReference>
<evidence type="ECO:0000256" key="10">
    <source>
        <dbReference type="ARBA" id="ARBA00042775"/>
    </source>
</evidence>
<dbReference type="PROSITE" id="PS50198">
    <property type="entry name" value="PPIC_PPIASE_2"/>
    <property type="match status" value="1"/>
</dbReference>
<keyword evidence="7" id="KW-0143">Chaperone</keyword>
<dbReference type="PANTHER" id="PTHR47529:SF1">
    <property type="entry name" value="PERIPLASMIC CHAPERONE PPID"/>
    <property type="match status" value="1"/>
</dbReference>
<accession>A0ABR9XRT9</accession>
<evidence type="ECO:0000313" key="13">
    <source>
        <dbReference type="EMBL" id="MBF0636751.1"/>
    </source>
</evidence>
<dbReference type="PROSITE" id="PS01096">
    <property type="entry name" value="PPIC_PPIASE_1"/>
    <property type="match status" value="1"/>
</dbReference>
<evidence type="ECO:0000256" key="2">
    <source>
        <dbReference type="ARBA" id="ARBA00022475"/>
    </source>
</evidence>
<dbReference type="InterPro" id="IPR052029">
    <property type="entry name" value="PpiD_chaperone"/>
</dbReference>
<comment type="caution">
    <text evidence="13">The sequence shown here is derived from an EMBL/GenBank/DDBJ whole genome shotgun (WGS) entry which is preliminary data.</text>
</comment>
<protein>
    <recommendedName>
        <fullName evidence="9">Periplasmic chaperone PpiD</fullName>
    </recommendedName>
    <alternativeName>
        <fullName evidence="10">Periplasmic folding chaperone</fullName>
    </alternativeName>
</protein>
<keyword evidence="14" id="KW-1185">Reference proteome</keyword>
<evidence type="ECO:0000256" key="8">
    <source>
        <dbReference type="ARBA" id="ARBA00038408"/>
    </source>
</evidence>
<dbReference type="InterPro" id="IPR046357">
    <property type="entry name" value="PPIase_dom_sf"/>
</dbReference>
<evidence type="ECO:0000256" key="4">
    <source>
        <dbReference type="ARBA" id="ARBA00022692"/>
    </source>
</evidence>
<comment type="subcellular location">
    <subcellularLocation>
        <location evidence="1">Cell inner membrane</location>
        <topology evidence="1">Single-pass type II membrane protein</topology>
        <orientation evidence="1">Periplasmic side</orientation>
    </subcellularLocation>
</comment>
<keyword evidence="11 13" id="KW-0413">Isomerase</keyword>
<reference evidence="13 14" key="1">
    <citation type="journal article" date="2020" name="Microorganisms">
        <title>Simultaneous Genome Sequencing of Prosthecochloris ethylica and Desulfuromonas acetoxidans within a Syntrophic Mixture Reveals Unique Pili and Protein Interactions.</title>
        <authorList>
            <person name="Kyndt J.A."/>
            <person name="Van Beeumen J.J."/>
            <person name="Meyer T.E."/>
        </authorList>
    </citation>
    <scope>NUCLEOTIDE SEQUENCE [LARGE SCALE GENOMIC DNA]</scope>
    <source>
        <strain evidence="13 14">N3</strain>
    </source>
</reference>
<evidence type="ECO:0000259" key="12">
    <source>
        <dbReference type="PROSITE" id="PS50198"/>
    </source>
</evidence>
<evidence type="ECO:0000256" key="9">
    <source>
        <dbReference type="ARBA" id="ARBA00040743"/>
    </source>
</evidence>
<evidence type="ECO:0000256" key="7">
    <source>
        <dbReference type="ARBA" id="ARBA00023186"/>
    </source>
</evidence>
<evidence type="ECO:0000256" key="11">
    <source>
        <dbReference type="PROSITE-ProRule" id="PRU00278"/>
    </source>
</evidence>
<keyword evidence="6" id="KW-0472">Membrane</keyword>
<keyword evidence="2" id="KW-1003">Cell membrane</keyword>
<sequence length="695" mass="76392">MTNLRDKTHLVLYTLLAAFLALIVFEWGMNFNGTSGGGGALAGKVNGTPIQYQAYEQVYDNLVDNFRRSSPDADITDQLERQLRRRAWDIMVDRVLLDELLQRYGMSVSDEEVLAAVEGPNPPMIIRQNFTDSQTGEFDRERFEEARMAPENSDVWVQVEEIIRREMMVRKLERVLATTVAVTEEELGDLLERELAAYRAAFLTVPYAAAGPDSLFTVTDAAIEDYYRDHRERFRQEPSRSLSYVFFPAVPTTRDSMSVKTELAGLASAFAEAGDDSSFVSLQSDRPGAFDKRYTRADFSPAAAEAVFGDGLPDPGSVIGPVADRSTYRLIKVHGSGRGDKVARASHILLRFDSEASGSRSSAERQAGELMQQLASGASFADLARTYSDDTASAGNGGDLGWFDEGDMVPAFEQAVFSTSAGKVTGPVESPFGFHIIKVTGRDDRFVTCSEVVRDIRPSGNTLEQVRRTAAVFQIDAEDNGFGNAVERQNLEPVETGPFTRDDAVPGIGFNNQVTRFAFEASKGKISDVLQVDDGFLVMMLDAVNASGYRELDEELSRQIRSVLVDEQKGEALEERLAGLRETHQGDLEAIAAELDGATVTTRDSLRLNGPATVDPFLLQAMTGLSSGQVSRPVRTADGRGLVALQSKSWPGGPDLAEQKSIYRPLLRNAKTEQLLQDYFAALRASADIEDMRRL</sequence>
<evidence type="ECO:0000313" key="14">
    <source>
        <dbReference type="Proteomes" id="UP000619838"/>
    </source>
</evidence>
<keyword evidence="3" id="KW-0997">Cell inner membrane</keyword>
<dbReference type="Pfam" id="PF13616">
    <property type="entry name" value="Rotamase_3"/>
    <property type="match status" value="1"/>
</dbReference>
<dbReference type="InterPro" id="IPR023058">
    <property type="entry name" value="PPIase_PpiC_CS"/>
</dbReference>
<evidence type="ECO:0000256" key="3">
    <source>
        <dbReference type="ARBA" id="ARBA00022519"/>
    </source>
</evidence>
<dbReference type="Gene3D" id="1.10.4030.10">
    <property type="entry name" value="Porin chaperone SurA, peptide-binding domain"/>
    <property type="match status" value="1"/>
</dbReference>